<evidence type="ECO:0000313" key="2">
    <source>
        <dbReference type="Proteomes" id="UP000242188"/>
    </source>
</evidence>
<comment type="caution">
    <text evidence="1">The sequence shown here is derived from an EMBL/GenBank/DDBJ whole genome shotgun (WGS) entry which is preliminary data.</text>
</comment>
<dbReference type="OrthoDB" id="6098060at2759"/>
<name>A0A210R4K5_MIZYE</name>
<proteinExistence type="predicted"/>
<keyword evidence="2" id="KW-1185">Reference proteome</keyword>
<organism evidence="1 2">
    <name type="scientific">Mizuhopecten yessoensis</name>
    <name type="common">Japanese scallop</name>
    <name type="synonym">Patinopecten yessoensis</name>
    <dbReference type="NCBI Taxonomy" id="6573"/>
    <lineage>
        <taxon>Eukaryota</taxon>
        <taxon>Metazoa</taxon>
        <taxon>Spiralia</taxon>
        <taxon>Lophotrochozoa</taxon>
        <taxon>Mollusca</taxon>
        <taxon>Bivalvia</taxon>
        <taxon>Autobranchia</taxon>
        <taxon>Pteriomorphia</taxon>
        <taxon>Pectinida</taxon>
        <taxon>Pectinoidea</taxon>
        <taxon>Pectinidae</taxon>
        <taxon>Mizuhopecten</taxon>
    </lineage>
</organism>
<gene>
    <name evidence="1" type="ORF">KP79_PYT26277</name>
</gene>
<dbReference type="AlphaFoldDB" id="A0A210R4K5"/>
<dbReference type="EMBL" id="NEDP02000440">
    <property type="protein sequence ID" value="OWF55939.1"/>
    <property type="molecule type" value="Genomic_DNA"/>
</dbReference>
<protein>
    <submittedName>
        <fullName evidence="1">Uncharacterized protein</fullName>
    </submittedName>
</protein>
<accession>A0A210R4K5</accession>
<dbReference type="Proteomes" id="UP000242188">
    <property type="component" value="Unassembled WGS sequence"/>
</dbReference>
<evidence type="ECO:0000313" key="1">
    <source>
        <dbReference type="EMBL" id="OWF55939.1"/>
    </source>
</evidence>
<sequence length="127" mass="15018">MLERAKFNPRPRRKIFRATSKKCCKIGVRTAKKKLSCTVDLAVRNNNFVITRLKTTGSNAELKRYGQNLAKKINSCRTAGFGKVFEKCCKYREDFRKSLQMCKVTHRKRTDKRKCRRDVKRRHLSYL</sequence>
<reference evidence="1 2" key="1">
    <citation type="journal article" date="2017" name="Nat. Ecol. Evol.">
        <title>Scallop genome provides insights into evolution of bilaterian karyotype and development.</title>
        <authorList>
            <person name="Wang S."/>
            <person name="Zhang J."/>
            <person name="Jiao W."/>
            <person name="Li J."/>
            <person name="Xun X."/>
            <person name="Sun Y."/>
            <person name="Guo X."/>
            <person name="Huan P."/>
            <person name="Dong B."/>
            <person name="Zhang L."/>
            <person name="Hu X."/>
            <person name="Sun X."/>
            <person name="Wang J."/>
            <person name="Zhao C."/>
            <person name="Wang Y."/>
            <person name="Wang D."/>
            <person name="Huang X."/>
            <person name="Wang R."/>
            <person name="Lv J."/>
            <person name="Li Y."/>
            <person name="Zhang Z."/>
            <person name="Liu B."/>
            <person name="Lu W."/>
            <person name="Hui Y."/>
            <person name="Liang J."/>
            <person name="Zhou Z."/>
            <person name="Hou R."/>
            <person name="Li X."/>
            <person name="Liu Y."/>
            <person name="Li H."/>
            <person name="Ning X."/>
            <person name="Lin Y."/>
            <person name="Zhao L."/>
            <person name="Xing Q."/>
            <person name="Dou J."/>
            <person name="Li Y."/>
            <person name="Mao J."/>
            <person name="Guo H."/>
            <person name="Dou H."/>
            <person name="Li T."/>
            <person name="Mu C."/>
            <person name="Jiang W."/>
            <person name="Fu Q."/>
            <person name="Fu X."/>
            <person name="Miao Y."/>
            <person name="Liu J."/>
            <person name="Yu Q."/>
            <person name="Li R."/>
            <person name="Liao H."/>
            <person name="Li X."/>
            <person name="Kong Y."/>
            <person name="Jiang Z."/>
            <person name="Chourrout D."/>
            <person name="Li R."/>
            <person name="Bao Z."/>
        </authorList>
    </citation>
    <scope>NUCLEOTIDE SEQUENCE [LARGE SCALE GENOMIC DNA]</scope>
    <source>
        <strain evidence="1 2">PY_sf001</strain>
    </source>
</reference>